<dbReference type="GO" id="GO:0018169">
    <property type="term" value="F:ribosomal S6-glutamic acid ligase activity"/>
    <property type="evidence" value="ECO:0007669"/>
    <property type="project" value="TreeGrafter"/>
</dbReference>
<dbReference type="SUPFAM" id="SSF56059">
    <property type="entry name" value="Glutathione synthetase ATP-binding domain-like"/>
    <property type="match status" value="1"/>
</dbReference>
<dbReference type="Gene3D" id="3.30.470.20">
    <property type="entry name" value="ATP-grasp fold, B domain"/>
    <property type="match status" value="2"/>
</dbReference>
<dbReference type="EMBL" id="CP163445">
    <property type="protein sequence ID" value="XDQ79572.1"/>
    <property type="molecule type" value="Genomic_DNA"/>
</dbReference>
<dbReference type="PANTHER" id="PTHR21621">
    <property type="entry name" value="RIBOSOMAL PROTEIN S6 MODIFICATION PROTEIN"/>
    <property type="match status" value="1"/>
</dbReference>
<dbReference type="GO" id="GO:0009432">
    <property type="term" value="P:SOS response"/>
    <property type="evidence" value="ECO:0007669"/>
    <property type="project" value="TreeGrafter"/>
</dbReference>
<keyword evidence="2" id="KW-0436">Ligase</keyword>
<dbReference type="AlphaFoldDB" id="A0AB39TK83"/>
<sequence>MGRRDLVLLTDHSSTEGTRDAMAAAVRRLTGREPVHLDARHFMTDGTGTGTGRIEADGDGLARLEAEGRVVTTDTVVVYEIPPHRRPAFAHCQRRLRASGVRSLGTDAEAWRAATEKDRTVACFDRDGVPHMPTITLPSRPSPEAAAAAFERLGGDVWARPCVGMGGDDVFHVTTHAQLAAAARHYAGLDTAWLIARDARNFTPDGQRHQYRVVVLGGRVVRAVEHVQADPDAPCNECQGAVSTLLEVDELPPGLAELAVSATKSIGLPLAGVDLAAESGGVVFEVNVHPAFGHDRGVEQIAVPYVAAHLRP</sequence>
<evidence type="ECO:0000259" key="1">
    <source>
        <dbReference type="Pfam" id="PF08443"/>
    </source>
</evidence>
<dbReference type="PANTHER" id="PTHR21621:SF0">
    <property type="entry name" value="BETA-CITRYLGLUTAMATE SYNTHASE B-RELATED"/>
    <property type="match status" value="1"/>
</dbReference>
<protein>
    <submittedName>
        <fullName evidence="2">RimK family alpha-L-glutamate ligase</fullName>
    </submittedName>
</protein>
<name>A0AB39TK83_9ACTN</name>
<reference evidence="2" key="1">
    <citation type="submission" date="2024-07" db="EMBL/GenBank/DDBJ databases">
        <authorList>
            <person name="Yu S.T."/>
        </authorList>
    </citation>
    <scope>NUCLEOTIDE SEQUENCE</scope>
    <source>
        <strain evidence="2">Y1</strain>
    </source>
</reference>
<feature type="domain" description="ATP-grasp fold RimK-type" evidence="1">
    <location>
        <begin position="202"/>
        <end position="291"/>
    </location>
</feature>
<proteinExistence type="predicted"/>
<dbReference type="GO" id="GO:0005737">
    <property type="term" value="C:cytoplasm"/>
    <property type="evidence" value="ECO:0007669"/>
    <property type="project" value="TreeGrafter"/>
</dbReference>
<dbReference type="InterPro" id="IPR013651">
    <property type="entry name" value="ATP-grasp_RimK-type"/>
</dbReference>
<organism evidence="2">
    <name type="scientific">Streptomyces sp. Y1</name>
    <dbReference type="NCBI Taxonomy" id="3238634"/>
    <lineage>
        <taxon>Bacteria</taxon>
        <taxon>Bacillati</taxon>
        <taxon>Actinomycetota</taxon>
        <taxon>Actinomycetes</taxon>
        <taxon>Kitasatosporales</taxon>
        <taxon>Streptomycetaceae</taxon>
        <taxon>Streptomyces</taxon>
    </lineage>
</organism>
<accession>A0AB39TK83</accession>
<evidence type="ECO:0000313" key="2">
    <source>
        <dbReference type="EMBL" id="XDQ79572.1"/>
    </source>
</evidence>
<dbReference type="Pfam" id="PF08443">
    <property type="entry name" value="RimK"/>
    <property type="match status" value="1"/>
</dbReference>
<dbReference type="RefSeq" id="WP_369183413.1">
    <property type="nucleotide sequence ID" value="NZ_CP163445.1"/>
</dbReference>
<gene>
    <name evidence="2" type="ORF">AB2U05_14435</name>
</gene>